<comment type="catalytic activity">
    <reaction evidence="1">
        <text>ATP + H2O = ADP + phosphate + H(+)</text>
        <dbReference type="Rhea" id="RHEA:13065"/>
        <dbReference type="ChEBI" id="CHEBI:15377"/>
        <dbReference type="ChEBI" id="CHEBI:15378"/>
        <dbReference type="ChEBI" id="CHEBI:30616"/>
        <dbReference type="ChEBI" id="CHEBI:43474"/>
        <dbReference type="ChEBI" id="CHEBI:456216"/>
    </reaction>
</comment>
<dbReference type="InterPro" id="IPR043129">
    <property type="entry name" value="ATPase_NBD"/>
</dbReference>
<organism evidence="2 3">
    <name type="scientific">Symbiodinium pilosum</name>
    <name type="common">Dinoflagellate</name>
    <dbReference type="NCBI Taxonomy" id="2952"/>
    <lineage>
        <taxon>Eukaryota</taxon>
        <taxon>Sar</taxon>
        <taxon>Alveolata</taxon>
        <taxon>Dinophyceae</taxon>
        <taxon>Suessiales</taxon>
        <taxon>Symbiodiniaceae</taxon>
        <taxon>Symbiodinium</taxon>
    </lineage>
</organism>
<dbReference type="OrthoDB" id="407538at2759"/>
<evidence type="ECO:0000256" key="1">
    <source>
        <dbReference type="ARBA" id="ARBA00049360"/>
    </source>
</evidence>
<comment type="caution">
    <text evidence="2">The sequence shown here is derived from an EMBL/GenBank/DDBJ whole genome shotgun (WGS) entry which is preliminary data.</text>
</comment>
<dbReference type="Proteomes" id="UP000649617">
    <property type="component" value="Unassembled WGS sequence"/>
</dbReference>
<dbReference type="EMBL" id="CAJNIZ010023392">
    <property type="protein sequence ID" value="CAE7468708.1"/>
    <property type="molecule type" value="Genomic_DNA"/>
</dbReference>
<accession>A0A812S9K7</accession>
<dbReference type="AlphaFoldDB" id="A0A812S9K7"/>
<dbReference type="Gene3D" id="3.30.420.40">
    <property type="match status" value="1"/>
</dbReference>
<reference evidence="2" key="1">
    <citation type="submission" date="2021-02" db="EMBL/GenBank/DDBJ databases">
        <authorList>
            <person name="Dougan E. K."/>
            <person name="Rhodes N."/>
            <person name="Thang M."/>
            <person name="Chan C."/>
        </authorList>
    </citation>
    <scope>NUCLEOTIDE SEQUENCE</scope>
</reference>
<gene>
    <name evidence="2" type="primary">ACT9</name>
    <name evidence="2" type="ORF">SPIL2461_LOCUS11828</name>
</gene>
<proteinExistence type="predicted"/>
<protein>
    <submittedName>
        <fullName evidence="2">ACT9 protein</fullName>
    </submittedName>
</protein>
<dbReference type="CDD" id="cd17039">
    <property type="entry name" value="Ubl_ubiquitin_like"/>
    <property type="match status" value="1"/>
</dbReference>
<keyword evidence="3" id="KW-1185">Reference proteome</keyword>
<sequence>MATTFAIRLMSGVGFQVELPHGKPLAKEVKMAIKDAKGINVYDQRLVLDGQELPNFSEVETDQEILLIIGATNVKEIVMDYLRNRGAVPEGEDYYHADPALHQPGLTGEKLVKECTAAANGFFPFPGSVALAEAECTTETKKWLESFQSEDFVRQYLDDLREVSWAVQASRNRAKQSQDPYDRDILDLRSGEIPCQAMLDYRERSWSRLSVEDAVEVNRKRDSFVQDRFERDVLDRWERPEGGLEAMRAYASACGASGGQDTCRGWVELLPAHQDKQSTGVARQVIVVDGCECPAFIGLVDVAGQGLAWPELRELPLPGSATASDWLPAFAGLKVSVRDQPVILIEPMHSKRAWRNEVCESLMSAGIPAIGFIPAAVAACQIHFMMTNPIRTMIVVDVGAAHISVTPVYEGYLLVPAICAEEHRAMDLEEASKVSAAIEASLVLCPVDTHRSLRRCVRLIGRRSSEALAHRLMSLPGDLSVTASGPDAAWKGATKVCAHPQLHRLLTTREEYLEHGPSAVHRKCF</sequence>
<dbReference type="InterPro" id="IPR004000">
    <property type="entry name" value="Actin"/>
</dbReference>
<dbReference type="SUPFAM" id="SSF53067">
    <property type="entry name" value="Actin-like ATPase domain"/>
    <property type="match status" value="1"/>
</dbReference>
<evidence type="ECO:0000313" key="2">
    <source>
        <dbReference type="EMBL" id="CAE7468708.1"/>
    </source>
</evidence>
<name>A0A812S9K7_SYMPI</name>
<dbReference type="Pfam" id="PF00022">
    <property type="entry name" value="Actin"/>
    <property type="match status" value="1"/>
</dbReference>
<evidence type="ECO:0000313" key="3">
    <source>
        <dbReference type="Proteomes" id="UP000649617"/>
    </source>
</evidence>